<reference evidence="1 2" key="1">
    <citation type="submission" date="2017-05" db="EMBL/GenBank/DDBJ databases">
        <title>Butyricicoccus porcorum sp. nov. a butyrate-producing bacterium from the swine intestinal tract.</title>
        <authorList>
            <person name="Trachsel J."/>
            <person name="Humphrey S."/>
            <person name="Allen H.K."/>
        </authorList>
    </citation>
    <scope>NUCLEOTIDE SEQUENCE [LARGE SCALE GENOMIC DNA]</scope>
    <source>
        <strain evidence="1">BB10</strain>
    </source>
</reference>
<dbReference type="AlphaFoldDB" id="A0A252F349"/>
<protein>
    <submittedName>
        <fullName evidence="1">Uncharacterized protein</fullName>
    </submittedName>
</protein>
<comment type="caution">
    <text evidence="1">The sequence shown here is derived from an EMBL/GenBank/DDBJ whole genome shotgun (WGS) entry which is preliminary data.</text>
</comment>
<evidence type="ECO:0000313" key="1">
    <source>
        <dbReference type="EMBL" id="OUM20020.1"/>
    </source>
</evidence>
<dbReference type="Proteomes" id="UP000194903">
    <property type="component" value="Unassembled WGS sequence"/>
</dbReference>
<name>A0A252F349_9FIRM</name>
<keyword evidence="2" id="KW-1185">Reference proteome</keyword>
<proteinExistence type="predicted"/>
<evidence type="ECO:0000313" key="2">
    <source>
        <dbReference type="Proteomes" id="UP000194903"/>
    </source>
</evidence>
<gene>
    <name evidence="1" type="ORF">CBW42_09765</name>
</gene>
<organism evidence="1 2">
    <name type="scientific">Butyricicoccus porcorum</name>
    <dbReference type="NCBI Taxonomy" id="1945634"/>
    <lineage>
        <taxon>Bacteria</taxon>
        <taxon>Bacillati</taxon>
        <taxon>Bacillota</taxon>
        <taxon>Clostridia</taxon>
        <taxon>Eubacteriales</taxon>
        <taxon>Butyricicoccaceae</taxon>
        <taxon>Butyricicoccus</taxon>
    </lineage>
</organism>
<sequence length="84" mass="9322">MSSNYYAGAVGQLRLEKDRMVNYLIGGDMNYYSRDEVNQIIGAGRASANVLALMGLIEDNEMQAIYLLIAEAMKQMGVWDAVLL</sequence>
<dbReference type="EMBL" id="NHOC01000008">
    <property type="protein sequence ID" value="OUM20020.1"/>
    <property type="molecule type" value="Genomic_DNA"/>
</dbReference>
<accession>A0A252F349</accession>
<dbReference type="RefSeq" id="WP_087020676.1">
    <property type="nucleotide sequence ID" value="NZ_NHOC01000008.1"/>
</dbReference>